<evidence type="ECO:0000313" key="1">
    <source>
        <dbReference type="EMBL" id="QOR57603.1"/>
    </source>
</evidence>
<protein>
    <submittedName>
        <fullName evidence="1">Uncharacterized protein</fullName>
    </submittedName>
</protein>
<accession>A0A7M1RT89</accession>
<dbReference type="EMBL" id="MT774407">
    <property type="protein sequence ID" value="QOR57603.1"/>
    <property type="molecule type" value="Genomic_DNA"/>
</dbReference>
<reference evidence="1 2" key="1">
    <citation type="submission" date="2020-07" db="EMBL/GenBank/DDBJ databases">
        <title>Taxonomic proposal: Crassvirales, a new order of highly abundant and diverse bacterial viruses.</title>
        <authorList>
            <person name="Shkoporov A.N."/>
            <person name="Stockdale S.R."/>
            <person name="Guerin E."/>
            <person name="Ross R.P."/>
            <person name="Hill C."/>
        </authorList>
    </citation>
    <scope>NUCLEOTIDE SEQUENCE [LARGE SCALE GENOMIC DNA]</scope>
</reference>
<dbReference type="GeneID" id="65131751"/>
<evidence type="ECO:0000313" key="2">
    <source>
        <dbReference type="Proteomes" id="UP000594004"/>
    </source>
</evidence>
<dbReference type="Proteomes" id="UP000594004">
    <property type="component" value="Segment"/>
</dbReference>
<organism evidence="1 2">
    <name type="scientific">uncultured phage cr125_1</name>
    <dbReference type="NCBI Taxonomy" id="2772091"/>
    <lineage>
        <taxon>Viruses</taxon>
        <taxon>Duplodnaviria</taxon>
        <taxon>Heunggongvirae</taxon>
        <taxon>Uroviricota</taxon>
        <taxon>Caudoviricetes</taxon>
        <taxon>Crassvirales</taxon>
        <taxon>Suoliviridae</taxon>
        <taxon>Uncouvirinae</taxon>
        <taxon>Aurodevirus</taxon>
        <taxon>Aurodevirus hominis</taxon>
    </lineage>
</organism>
<dbReference type="KEGG" id="vg:65131751"/>
<dbReference type="RefSeq" id="YP_010113243.1">
    <property type="nucleotide sequence ID" value="NC_055900.1"/>
</dbReference>
<sequence length="160" mass="19011">MNVIEYLQTNLEPFYRFYAGHIPILTTRDMNTPFILNGKVYCTGFINIGKNWYKIVVDESMDGAITYGLRNYISIRAIHPEIYTIIRRIQDKLMLSMIANLESTSTKTELVQLRIVTNMIMNLTYLDSDIRLDWTNWIRDLYWKRKAAVHQYIINYILPF</sequence>
<proteinExistence type="predicted"/>
<keyword evidence="2" id="KW-1185">Reference proteome</keyword>
<name>A0A7M1RT89_9CAUD</name>